<sequence>MTRSQQQSVTQIPGANNISVAVKVSDLRQDKSKVSNKKNGYGMEMAPILATEDVTVTIQRAIEQELKARGFQLDADAAHIQIAGDLARFYSDHKMGFFSGDAIADLNMSVTVKSKKGDQLYSRQVVVQGIEPNTQLAGGENARLALNRALENGMKALFEDQAFLAALVTVP</sequence>
<reference evidence="1 2" key="1">
    <citation type="submission" date="2018-09" db="EMBL/GenBank/DDBJ databases">
        <title>Metagenome Assembled Genomes from an Advanced Water Purification Facility.</title>
        <authorList>
            <person name="Stamps B.W."/>
            <person name="Spear J.R."/>
        </authorList>
    </citation>
    <scope>NUCLEOTIDE SEQUENCE [LARGE SCALE GENOMIC DNA]</scope>
    <source>
        <strain evidence="1">Bin_54_1</strain>
    </source>
</reference>
<dbReference type="AlphaFoldDB" id="A0A5C7VUV9"/>
<proteinExistence type="predicted"/>
<comment type="caution">
    <text evidence="1">The sequence shown here is derived from an EMBL/GenBank/DDBJ whole genome shotgun (WGS) entry which is preliminary data.</text>
</comment>
<dbReference type="InterPro" id="IPR005619">
    <property type="entry name" value="Uncharacterised_YajG"/>
</dbReference>
<dbReference type="Proteomes" id="UP000321055">
    <property type="component" value="Unassembled WGS sequence"/>
</dbReference>
<accession>A0A5C7VUV9</accession>
<gene>
    <name evidence="1" type="ORF">E6Q60_07610</name>
</gene>
<name>A0A5C7VUV9_9PROT</name>
<evidence type="ECO:0008006" key="3">
    <source>
        <dbReference type="Google" id="ProtNLM"/>
    </source>
</evidence>
<evidence type="ECO:0000313" key="1">
    <source>
        <dbReference type="EMBL" id="TXI28282.1"/>
    </source>
</evidence>
<dbReference type="EMBL" id="SSFX01000054">
    <property type="protein sequence ID" value="TXI28282.1"/>
    <property type="molecule type" value="Genomic_DNA"/>
</dbReference>
<organism evidence="1 2">
    <name type="scientific">Nitrosomonas oligotropha</name>
    <dbReference type="NCBI Taxonomy" id="42354"/>
    <lineage>
        <taxon>Bacteria</taxon>
        <taxon>Pseudomonadati</taxon>
        <taxon>Pseudomonadota</taxon>
        <taxon>Betaproteobacteria</taxon>
        <taxon>Nitrosomonadales</taxon>
        <taxon>Nitrosomonadaceae</taxon>
        <taxon>Nitrosomonas</taxon>
    </lineage>
</organism>
<evidence type="ECO:0000313" key="2">
    <source>
        <dbReference type="Proteomes" id="UP000321055"/>
    </source>
</evidence>
<protein>
    <recommendedName>
        <fullName evidence="3">Lipoprotein</fullName>
    </recommendedName>
</protein>
<dbReference type="Pfam" id="PF03923">
    <property type="entry name" value="Lipoprotein_16"/>
    <property type="match status" value="1"/>
</dbReference>